<gene>
    <name evidence="1" type="ORF">EBBID32_35120</name>
</gene>
<organism evidence="1 2">
    <name type="scientific">Sphingobium indicum BiD32</name>
    <dbReference type="NCBI Taxonomy" id="1301087"/>
    <lineage>
        <taxon>Bacteria</taxon>
        <taxon>Pseudomonadati</taxon>
        <taxon>Pseudomonadota</taxon>
        <taxon>Alphaproteobacteria</taxon>
        <taxon>Sphingomonadales</taxon>
        <taxon>Sphingomonadaceae</taxon>
        <taxon>Sphingobium</taxon>
    </lineage>
</organism>
<evidence type="ECO:0000313" key="2">
    <source>
        <dbReference type="Proteomes" id="UP000013201"/>
    </source>
</evidence>
<name>N1MU32_9SPHN</name>
<dbReference type="RefSeq" id="WP_006961875.1">
    <property type="nucleotide sequence ID" value="NZ_CAVK010000174.1"/>
</dbReference>
<dbReference type="EMBL" id="CAVK010000174">
    <property type="protein sequence ID" value="CCW19147.1"/>
    <property type="molecule type" value="Genomic_DNA"/>
</dbReference>
<reference evidence="2" key="2">
    <citation type="submission" date="2013-04" db="EMBL/GenBank/DDBJ databases">
        <title>Bisphenol A degrading Sphingobium sp. strain BiD32.</title>
        <authorList>
            <person name="Nielsen J.L."/>
            <person name="Zhou N.A."/>
            <person name="Kjeldal H."/>
        </authorList>
    </citation>
    <scope>NUCLEOTIDE SEQUENCE [LARGE SCALE GENOMIC DNA]</scope>
    <source>
        <strain evidence="2">BiD32</strain>
    </source>
</reference>
<evidence type="ECO:0000313" key="1">
    <source>
        <dbReference type="EMBL" id="CCW19147.1"/>
    </source>
</evidence>
<accession>N1MU32</accession>
<dbReference type="AlphaFoldDB" id="N1MU32"/>
<reference evidence="1 2" key="1">
    <citation type="submission" date="2013-03" db="EMBL/GenBank/DDBJ databases">
        <authorList>
            <person name="Le V."/>
        </authorList>
    </citation>
    <scope>NUCLEOTIDE SEQUENCE [LARGE SCALE GENOMIC DNA]</scope>
    <source>
        <strain evidence="1 2">BiD32</strain>
    </source>
</reference>
<comment type="caution">
    <text evidence="1">The sequence shown here is derived from an EMBL/GenBank/DDBJ whole genome shotgun (WGS) entry which is preliminary data.</text>
</comment>
<proteinExistence type="predicted"/>
<sequence>MAANARADGKGQRRRTCVKHVIAKKKAKMGLFIRTIGIRRAEARITPATWRSICTG</sequence>
<protein>
    <submittedName>
        <fullName evidence="1">Uncharacterized protein</fullName>
    </submittedName>
</protein>
<dbReference type="Proteomes" id="UP000013201">
    <property type="component" value="Unassembled WGS sequence"/>
</dbReference>
<keyword evidence="2" id="KW-1185">Reference proteome</keyword>